<dbReference type="InterPro" id="IPR046843">
    <property type="entry name" value="LonB_AAA-LID"/>
</dbReference>
<feature type="compositionally biased region" description="Basic and acidic residues" evidence="4">
    <location>
        <begin position="845"/>
        <end position="867"/>
    </location>
</feature>
<dbReference type="GO" id="GO:0016787">
    <property type="term" value="F:hydrolase activity"/>
    <property type="evidence" value="ECO:0007669"/>
    <property type="project" value="UniProtKB-KW"/>
</dbReference>
<comment type="caution">
    <text evidence="6">The sequence shown here is derived from an EMBL/GenBank/DDBJ whole genome shotgun (WGS) entry which is preliminary data.</text>
</comment>
<feature type="compositionally biased region" description="Basic residues" evidence="4">
    <location>
        <begin position="868"/>
        <end position="877"/>
    </location>
</feature>
<dbReference type="EC" id="3.4.21.53" evidence="2"/>
<dbReference type="Pfam" id="PF05362">
    <property type="entry name" value="Lon_C"/>
    <property type="match status" value="1"/>
</dbReference>
<evidence type="ECO:0000256" key="3">
    <source>
        <dbReference type="SAM" id="Coils"/>
    </source>
</evidence>
<proteinExistence type="inferred from homology"/>
<dbReference type="Gene3D" id="1.10.8.60">
    <property type="match status" value="1"/>
</dbReference>
<evidence type="ECO:0000313" key="6">
    <source>
        <dbReference type="EMBL" id="RVU46843.1"/>
    </source>
</evidence>
<dbReference type="PROSITE" id="PS51786">
    <property type="entry name" value="LON_PROTEOLYTIC"/>
    <property type="match status" value="1"/>
</dbReference>
<feature type="region of interest" description="Disordered" evidence="4">
    <location>
        <begin position="1"/>
        <end position="30"/>
    </location>
</feature>
<evidence type="ECO:0000259" key="5">
    <source>
        <dbReference type="PROSITE" id="PS51786"/>
    </source>
</evidence>
<evidence type="ECO:0000256" key="2">
    <source>
        <dbReference type="PROSITE-ProRule" id="PRU01122"/>
    </source>
</evidence>
<dbReference type="PANTHER" id="PTHR10046">
    <property type="entry name" value="ATP DEPENDENT LON PROTEASE FAMILY MEMBER"/>
    <property type="match status" value="1"/>
</dbReference>
<feature type="coiled-coil region" evidence="3">
    <location>
        <begin position="568"/>
        <end position="595"/>
    </location>
</feature>
<dbReference type="InterPro" id="IPR027417">
    <property type="entry name" value="P-loop_NTPase"/>
</dbReference>
<dbReference type="SUPFAM" id="SSF52540">
    <property type="entry name" value="P-loop containing nucleoside triphosphate hydrolases"/>
    <property type="match status" value="1"/>
</dbReference>
<keyword evidence="2" id="KW-0720">Serine protease</keyword>
<dbReference type="InterPro" id="IPR014721">
    <property type="entry name" value="Ribsml_uS5_D2-typ_fold_subgr"/>
</dbReference>
<reference evidence="6 7" key="1">
    <citation type="submission" date="2019-01" db="EMBL/GenBank/DDBJ databases">
        <title>Lujinxingia litoralis gen. nov., sp. nov. and Lujinxingia sediminis gen. nov., sp. nov., new members in the order Bradymonadales, isolated from coastal sediment.</title>
        <authorList>
            <person name="Li C.-M."/>
        </authorList>
    </citation>
    <scope>NUCLEOTIDE SEQUENCE [LARGE SCALE GENOMIC DNA]</scope>
    <source>
        <strain evidence="6 7">SEH01</strain>
    </source>
</reference>
<dbReference type="EMBL" id="SADD01000002">
    <property type="protein sequence ID" value="RVU46843.1"/>
    <property type="molecule type" value="Genomic_DNA"/>
</dbReference>
<gene>
    <name evidence="6" type="ORF">EA187_06840</name>
</gene>
<dbReference type="Pfam" id="PF20437">
    <property type="entry name" value="LonC_helical"/>
    <property type="match status" value="1"/>
</dbReference>
<comment type="catalytic activity">
    <reaction evidence="2">
        <text>Hydrolysis of proteins in presence of ATP.</text>
        <dbReference type="EC" id="3.4.21.53"/>
    </reaction>
</comment>
<keyword evidence="6" id="KW-0067">ATP-binding</keyword>
<dbReference type="InterPro" id="IPR020568">
    <property type="entry name" value="Ribosomal_Su5_D2-typ_SF"/>
</dbReference>
<comment type="similarity">
    <text evidence="2">Belongs to the peptidase S16 family.</text>
</comment>
<sequence length="877" mass="96584">MRRRRRTRSNESGQSAQPHGKGANGHSEVSARVARVEALRESTQLSTEQLRRICEAERLGVQGSEELSEGGVPGQARAEEALAFGVSMRRPGYHIFAVGPPGLGKHGQILELLEEAAAGRPAPDAWCYVFNFEQPRAPRALRLKAGRATELRETLAELIEALSDALPRALESPEYIATRRELDERFESRQKDELEAIRTKAEAHDVAVIQTPSGVVMAPVVDGEVLGPMAFQELDVEERKRFEDALEALHTELDDSLRALAGQESKHRQKVEALEEATVRTEVVARLKPVREDFGDYAQVIGYLDALEDDLVEHADAFVAGEGSGQAGQLLGLGAAQGKDEVLRRYQVNVLYEDRKAEGAPVIQEHHPNFENLFGRIDHRANLGAISTDFTMIRPGALHRANGGFLVLDVRQVLMQPMVWEQLKRALRAGELRVESPAQTLGLFSTQSLEPEPVALDVKVVLVGERRLYYLLEAFDPDVSDLFKVMADFESSVERDTELDGFLSLIARRSAELKTSPLDAGALARLVEWGARQAEDAQKLSVAVERIDEVLAEADWQRQERGAERVQREDVQAALEARRRRASRLRDRIAEAMQRDILHVQLEGTKSAQVNGLSVVELGGERFGRPSRITASVQVGQGQLLDIEREVELSGALHAKGVLILGGYLGQVFGRERPLALSARLVFEQSYGGVDGDSASVAETLALLSAISELELRQDLAVTGSMDQHGRVQAIGGVNAKIEGFYELCKNRGLTGTQGVVIPASNTQHLMLSDEVVEAVRAGTFFIYAVETVHQAATLIFDRPAGRRTEAGAFEEGTVFFEVEERLEALARASRHFRSGGSPATVARPPHEAEAPGPREPDPPAARDARPRRIPTWRRRR</sequence>
<name>A0ABY0CVA7_9DELT</name>
<keyword evidence="7" id="KW-1185">Reference proteome</keyword>
<feature type="active site" evidence="2">
    <location>
        <position position="737"/>
    </location>
</feature>
<evidence type="ECO:0000256" key="4">
    <source>
        <dbReference type="SAM" id="MobiDB-lite"/>
    </source>
</evidence>
<protein>
    <recommendedName>
        <fullName evidence="2">endopeptidase La</fullName>
        <ecNumber evidence="2">3.4.21.53</ecNumber>
    </recommendedName>
</protein>
<evidence type="ECO:0000256" key="1">
    <source>
        <dbReference type="ARBA" id="ARBA00022670"/>
    </source>
</evidence>
<dbReference type="Proteomes" id="UP000282926">
    <property type="component" value="Unassembled WGS sequence"/>
</dbReference>
<dbReference type="PRINTS" id="PR00830">
    <property type="entry name" value="ENDOLAPTASE"/>
</dbReference>
<feature type="region of interest" description="Disordered" evidence="4">
    <location>
        <begin position="834"/>
        <end position="877"/>
    </location>
</feature>
<dbReference type="Gene3D" id="3.30.230.10">
    <property type="match status" value="1"/>
</dbReference>
<dbReference type="Gene3D" id="3.40.50.300">
    <property type="entry name" value="P-loop containing nucleotide triphosphate hydrolases"/>
    <property type="match status" value="2"/>
</dbReference>
<dbReference type="Pfam" id="PF20436">
    <property type="entry name" value="LonB_AAA-LID"/>
    <property type="match status" value="1"/>
</dbReference>
<dbReference type="InterPro" id="IPR008269">
    <property type="entry name" value="Lon_proteolytic"/>
</dbReference>
<dbReference type="Pfam" id="PF13654">
    <property type="entry name" value="AAA_32"/>
    <property type="match status" value="1"/>
</dbReference>
<dbReference type="InterPro" id="IPR041699">
    <property type="entry name" value="AAA_32"/>
</dbReference>
<dbReference type="SUPFAM" id="SSF54211">
    <property type="entry name" value="Ribosomal protein S5 domain 2-like"/>
    <property type="match status" value="1"/>
</dbReference>
<organism evidence="6 7">
    <name type="scientific">Lujinxingia sediminis</name>
    <dbReference type="NCBI Taxonomy" id="2480984"/>
    <lineage>
        <taxon>Bacteria</taxon>
        <taxon>Deltaproteobacteria</taxon>
        <taxon>Bradymonadales</taxon>
        <taxon>Lujinxingiaceae</taxon>
        <taxon>Lujinxingia</taxon>
    </lineage>
</organism>
<keyword evidence="3" id="KW-0175">Coiled coil</keyword>
<keyword evidence="1 2" id="KW-0645">Protease</keyword>
<dbReference type="GO" id="GO:0005524">
    <property type="term" value="F:ATP binding"/>
    <property type="evidence" value="ECO:0007669"/>
    <property type="project" value="UniProtKB-KW"/>
</dbReference>
<keyword evidence="2 6" id="KW-0378">Hydrolase</keyword>
<keyword evidence="6" id="KW-0547">Nucleotide-binding</keyword>
<accession>A0ABY0CVA7</accession>
<feature type="active site" evidence="2">
    <location>
        <position position="694"/>
    </location>
</feature>
<evidence type="ECO:0000313" key="7">
    <source>
        <dbReference type="Proteomes" id="UP000282926"/>
    </source>
</evidence>
<feature type="domain" description="Lon proteolytic" evidence="5">
    <location>
        <begin position="604"/>
        <end position="799"/>
    </location>
</feature>
<dbReference type="InterPro" id="IPR027065">
    <property type="entry name" value="Lon_Prtase"/>
</dbReference>
<dbReference type="InterPro" id="IPR046844">
    <property type="entry name" value="Lon-like_helical"/>
</dbReference>